<dbReference type="Proteomes" id="UP000260823">
    <property type="component" value="Unassembled WGS sequence"/>
</dbReference>
<dbReference type="RefSeq" id="WP_117384333.1">
    <property type="nucleotide sequence ID" value="NZ_QWDE01000003.1"/>
</dbReference>
<reference evidence="2 3" key="1">
    <citation type="submission" date="2018-08" db="EMBL/GenBank/DDBJ databases">
        <title>Mucilaginibacter terrae sp. nov., isolated from manganese diggings.</title>
        <authorList>
            <person name="Huang Y."/>
            <person name="Zhou Z."/>
        </authorList>
    </citation>
    <scope>NUCLEOTIDE SEQUENCE [LARGE SCALE GENOMIC DNA]</scope>
    <source>
        <strain evidence="2 3">ZH6</strain>
    </source>
</reference>
<feature type="transmembrane region" description="Helical" evidence="1">
    <location>
        <begin position="80"/>
        <end position="99"/>
    </location>
</feature>
<evidence type="ECO:0000313" key="2">
    <source>
        <dbReference type="EMBL" id="RFZ82309.1"/>
    </source>
</evidence>
<feature type="transmembrane region" description="Helical" evidence="1">
    <location>
        <begin position="52"/>
        <end position="74"/>
    </location>
</feature>
<organism evidence="2 3">
    <name type="scientific">Mucilaginibacter terrenus</name>
    <dbReference type="NCBI Taxonomy" id="2482727"/>
    <lineage>
        <taxon>Bacteria</taxon>
        <taxon>Pseudomonadati</taxon>
        <taxon>Bacteroidota</taxon>
        <taxon>Sphingobacteriia</taxon>
        <taxon>Sphingobacteriales</taxon>
        <taxon>Sphingobacteriaceae</taxon>
        <taxon>Mucilaginibacter</taxon>
    </lineage>
</organism>
<name>A0A3E2NMT4_9SPHI</name>
<evidence type="ECO:0000256" key="1">
    <source>
        <dbReference type="SAM" id="Phobius"/>
    </source>
</evidence>
<feature type="transmembrane region" description="Helical" evidence="1">
    <location>
        <begin position="111"/>
        <end position="131"/>
    </location>
</feature>
<dbReference type="AlphaFoldDB" id="A0A3E2NMT4"/>
<keyword evidence="1" id="KW-1133">Transmembrane helix</keyword>
<dbReference type="OrthoDB" id="764986at2"/>
<gene>
    <name evidence="2" type="ORF">DYU05_16990</name>
</gene>
<protein>
    <submittedName>
        <fullName evidence="2">Uncharacterized protein</fullName>
    </submittedName>
</protein>
<evidence type="ECO:0000313" key="3">
    <source>
        <dbReference type="Proteomes" id="UP000260823"/>
    </source>
</evidence>
<keyword evidence="3" id="KW-1185">Reference proteome</keyword>
<comment type="caution">
    <text evidence="2">The sequence shown here is derived from an EMBL/GenBank/DDBJ whole genome shotgun (WGS) entry which is preliminary data.</text>
</comment>
<accession>A0A3E2NMT4</accession>
<sequence length="142" mass="16134">MDPEENEQYNEDKDYVELYSKNAIRGFSLFFSPIFGGVLLSLNLWRAGFKQAVIGVMAFCVGWMLVSSLILTQIGGKSNSISVVLNLIGGFILSDYFFRKYFPEEDYYPRSIWKPLIVSLLIVVPIVWFTLKYAGPEALGLQ</sequence>
<feature type="transmembrane region" description="Helical" evidence="1">
    <location>
        <begin position="23"/>
        <end position="45"/>
    </location>
</feature>
<proteinExistence type="predicted"/>
<keyword evidence="1" id="KW-0472">Membrane</keyword>
<keyword evidence="1" id="KW-0812">Transmembrane</keyword>
<dbReference type="EMBL" id="QWDE01000003">
    <property type="protein sequence ID" value="RFZ82309.1"/>
    <property type="molecule type" value="Genomic_DNA"/>
</dbReference>